<accession>A0A2K3YFN2</accession>
<dbReference type="RefSeq" id="WP_103359012.1">
    <property type="nucleotide sequence ID" value="NZ_CP113107.1"/>
</dbReference>
<dbReference type="GO" id="GO:0016020">
    <property type="term" value="C:membrane"/>
    <property type="evidence" value="ECO:0007669"/>
    <property type="project" value="UniProtKB-SubCell"/>
</dbReference>
<feature type="domain" description="Cation efflux protein transmembrane" evidence="8">
    <location>
        <begin position="15"/>
        <end position="203"/>
    </location>
</feature>
<proteinExistence type="inferred from homology"/>
<name>A0A2K3YFN2_9STAP</name>
<dbReference type="GO" id="GO:0008324">
    <property type="term" value="F:monoatomic cation transmembrane transporter activity"/>
    <property type="evidence" value="ECO:0007669"/>
    <property type="project" value="InterPro"/>
</dbReference>
<dbReference type="SUPFAM" id="SSF161111">
    <property type="entry name" value="Cation efflux protein transmembrane domain-like"/>
    <property type="match status" value="1"/>
</dbReference>
<comment type="subcellular location">
    <subcellularLocation>
        <location evidence="1">Membrane</location>
        <topology evidence="1">Multi-pass membrane protein</topology>
    </subcellularLocation>
</comment>
<dbReference type="Proteomes" id="UP000242752">
    <property type="component" value="Unassembled WGS sequence"/>
</dbReference>
<keyword evidence="5 7" id="KW-1133">Transmembrane helix</keyword>
<evidence type="ECO:0000259" key="9">
    <source>
        <dbReference type="Pfam" id="PF16916"/>
    </source>
</evidence>
<sequence length="298" mass="32956">MQLDYKITQAKKGAWLSIITYTFLTFLKVFYGWIADSRGLMADGINNATDVISSIAILIALHISMKPVDNNHPYGHYRSEFIAALIASFIMFAVSIQVIVTGVQHFYQGQFHQPSQSAVVVGLISSFIMFAVFLYNRRLAHKVKSSALKAASYDNLSDALVSLGTVIGIIGVYLGVPMLDTLAAIVIGLLIMKTSIDIFKETAITLTDGYDEEELSYIHECIASIPDIREIRDIKARSHGMISFIDVTIAVNPHLTVVESHEISDQVESKLKENIGEVETIVHIEPYGPLMNDSHPHS</sequence>
<evidence type="ECO:0000256" key="3">
    <source>
        <dbReference type="ARBA" id="ARBA00022448"/>
    </source>
</evidence>
<dbReference type="InterPro" id="IPR002524">
    <property type="entry name" value="Cation_efflux"/>
</dbReference>
<keyword evidence="4 7" id="KW-0812">Transmembrane</keyword>
<dbReference type="AlphaFoldDB" id="A0A2K3YFN2"/>
<evidence type="ECO:0000256" key="6">
    <source>
        <dbReference type="ARBA" id="ARBA00023136"/>
    </source>
</evidence>
<gene>
    <name evidence="10" type="ORF">CD122_11115</name>
</gene>
<keyword evidence="11" id="KW-1185">Reference proteome</keyword>
<dbReference type="OrthoDB" id="9806522at2"/>
<dbReference type="FunFam" id="1.20.1510.10:FF:000006">
    <property type="entry name" value="Divalent cation efflux transporter"/>
    <property type="match status" value="1"/>
</dbReference>
<dbReference type="PANTHER" id="PTHR43840:SF50">
    <property type="entry name" value="MANGANESE EFFLUX SYSTEM PROTEIN MNES"/>
    <property type="match status" value="1"/>
</dbReference>
<dbReference type="InterPro" id="IPR027469">
    <property type="entry name" value="Cation_efflux_TMD_sf"/>
</dbReference>
<dbReference type="InterPro" id="IPR027470">
    <property type="entry name" value="Cation_efflux_CTD"/>
</dbReference>
<dbReference type="PANTHER" id="PTHR43840">
    <property type="entry name" value="MITOCHONDRIAL METAL TRANSPORTER 1-RELATED"/>
    <property type="match status" value="1"/>
</dbReference>
<comment type="similarity">
    <text evidence="2">Belongs to the cation diffusion facilitator (CDF) transporter (TC 2.A.4) family.</text>
</comment>
<dbReference type="InterPro" id="IPR058533">
    <property type="entry name" value="Cation_efflux_TM"/>
</dbReference>
<dbReference type="Gene3D" id="3.30.70.1350">
    <property type="entry name" value="Cation efflux protein, cytoplasmic domain"/>
    <property type="match status" value="1"/>
</dbReference>
<evidence type="ECO:0000313" key="11">
    <source>
        <dbReference type="Proteomes" id="UP000242752"/>
    </source>
</evidence>
<dbReference type="Gene3D" id="1.20.1510.10">
    <property type="entry name" value="Cation efflux protein transmembrane domain"/>
    <property type="match status" value="1"/>
</dbReference>
<dbReference type="Pfam" id="PF01545">
    <property type="entry name" value="Cation_efflux"/>
    <property type="match status" value="1"/>
</dbReference>
<reference evidence="10 11" key="1">
    <citation type="submission" date="2017-08" db="EMBL/GenBank/DDBJ databases">
        <title>Draft genome sequences of 64 type strains of genus Staph aureus.</title>
        <authorList>
            <person name="Cole K."/>
            <person name="Golubchik T."/>
            <person name="Russell J."/>
            <person name="Foster D."/>
            <person name="Llewelyn M."/>
            <person name="Wilson D."/>
            <person name="Crook D."/>
            <person name="Paul J."/>
        </authorList>
    </citation>
    <scope>NUCLEOTIDE SEQUENCE [LARGE SCALE GENOMIC DNA]</scope>
    <source>
        <strain evidence="10 11">DSM 21968</strain>
    </source>
</reference>
<keyword evidence="3" id="KW-0813">Transport</keyword>
<organism evidence="10 11">
    <name type="scientific">Staphylococcus rostri</name>
    <dbReference type="NCBI Taxonomy" id="522262"/>
    <lineage>
        <taxon>Bacteria</taxon>
        <taxon>Bacillati</taxon>
        <taxon>Bacillota</taxon>
        <taxon>Bacilli</taxon>
        <taxon>Bacillales</taxon>
        <taxon>Staphylococcaceae</taxon>
        <taxon>Staphylococcus</taxon>
    </lineage>
</organism>
<feature type="transmembrane region" description="Helical" evidence="7">
    <location>
        <begin position="12"/>
        <end position="31"/>
    </location>
</feature>
<evidence type="ECO:0000256" key="5">
    <source>
        <dbReference type="ARBA" id="ARBA00022989"/>
    </source>
</evidence>
<dbReference type="InterPro" id="IPR036837">
    <property type="entry name" value="Cation_efflux_CTD_sf"/>
</dbReference>
<evidence type="ECO:0000259" key="8">
    <source>
        <dbReference type="Pfam" id="PF01545"/>
    </source>
</evidence>
<evidence type="ECO:0000256" key="7">
    <source>
        <dbReference type="SAM" id="Phobius"/>
    </source>
</evidence>
<feature type="transmembrane region" description="Helical" evidence="7">
    <location>
        <begin position="115"/>
        <end position="135"/>
    </location>
</feature>
<dbReference type="NCBIfam" id="TIGR01297">
    <property type="entry name" value="CDF"/>
    <property type="match status" value="1"/>
</dbReference>
<dbReference type="Pfam" id="PF16916">
    <property type="entry name" value="ZT_dimer"/>
    <property type="match status" value="1"/>
</dbReference>
<feature type="transmembrane region" description="Helical" evidence="7">
    <location>
        <begin position="81"/>
        <end position="103"/>
    </location>
</feature>
<evidence type="ECO:0000256" key="1">
    <source>
        <dbReference type="ARBA" id="ARBA00004141"/>
    </source>
</evidence>
<dbReference type="InterPro" id="IPR050291">
    <property type="entry name" value="CDF_Transporter"/>
</dbReference>
<keyword evidence="6 7" id="KW-0472">Membrane</keyword>
<dbReference type="SUPFAM" id="SSF160240">
    <property type="entry name" value="Cation efflux protein cytoplasmic domain-like"/>
    <property type="match status" value="1"/>
</dbReference>
<comment type="caution">
    <text evidence="10">The sequence shown here is derived from an EMBL/GenBank/DDBJ whole genome shotgun (WGS) entry which is preliminary data.</text>
</comment>
<evidence type="ECO:0000256" key="2">
    <source>
        <dbReference type="ARBA" id="ARBA00008114"/>
    </source>
</evidence>
<protein>
    <submittedName>
        <fullName evidence="10">Transporter</fullName>
    </submittedName>
</protein>
<evidence type="ECO:0000256" key="4">
    <source>
        <dbReference type="ARBA" id="ARBA00022692"/>
    </source>
</evidence>
<evidence type="ECO:0000313" key="10">
    <source>
        <dbReference type="EMBL" id="PNZ24417.1"/>
    </source>
</evidence>
<dbReference type="EMBL" id="PPRF01000121">
    <property type="protein sequence ID" value="PNZ24417.1"/>
    <property type="molecule type" value="Genomic_DNA"/>
</dbReference>
<feature type="domain" description="Cation efflux protein cytoplasmic" evidence="9">
    <location>
        <begin position="211"/>
        <end position="287"/>
    </location>
</feature>